<dbReference type="Proteomes" id="UP001642484">
    <property type="component" value="Unassembled WGS sequence"/>
</dbReference>
<dbReference type="EMBL" id="CAXAMN010025428">
    <property type="protein sequence ID" value="CAK9095060.1"/>
    <property type="molecule type" value="Genomic_DNA"/>
</dbReference>
<comment type="caution">
    <text evidence="1">The sequence shown here is derived from an EMBL/GenBank/DDBJ whole genome shotgun (WGS) entry which is preliminary data.</text>
</comment>
<accession>A0ABP0R4J6</accession>
<gene>
    <name evidence="1" type="ORF">CCMP2556_LOCUS45298</name>
</gene>
<organism evidence="1 2">
    <name type="scientific">Durusdinium trenchii</name>
    <dbReference type="NCBI Taxonomy" id="1381693"/>
    <lineage>
        <taxon>Eukaryota</taxon>
        <taxon>Sar</taxon>
        <taxon>Alveolata</taxon>
        <taxon>Dinophyceae</taxon>
        <taxon>Suessiales</taxon>
        <taxon>Symbiodiniaceae</taxon>
        <taxon>Durusdinium</taxon>
    </lineage>
</organism>
<reference evidence="1 2" key="1">
    <citation type="submission" date="2024-02" db="EMBL/GenBank/DDBJ databases">
        <authorList>
            <person name="Chen Y."/>
            <person name="Shah S."/>
            <person name="Dougan E. K."/>
            <person name="Thang M."/>
            <person name="Chan C."/>
        </authorList>
    </citation>
    <scope>NUCLEOTIDE SEQUENCE [LARGE SCALE GENOMIC DNA]</scope>
</reference>
<protein>
    <submittedName>
        <fullName evidence="1">Uncharacterized protein</fullName>
    </submittedName>
</protein>
<evidence type="ECO:0000313" key="2">
    <source>
        <dbReference type="Proteomes" id="UP001642484"/>
    </source>
</evidence>
<evidence type="ECO:0000313" key="1">
    <source>
        <dbReference type="EMBL" id="CAK9095060.1"/>
    </source>
</evidence>
<keyword evidence="2" id="KW-1185">Reference proteome</keyword>
<sequence>MILGTRFFRHVIAKSDTKLKKRSTRILDSYIWSNSPVPSLAHPPRSQRVAQQKLDFHHEWSGLHLGLVPTLQKSKASSTATSCVKKFPTHCGAPSHLLLKVSTLLFQIGLFVDIQENNAIGDHLHGAEHAQPRQTMRRPFCKMTDPGVTQHRHGPCVAGVGCTTEGASASRLLAHLLKTETNRLKAHAWSRWL</sequence>
<proteinExistence type="predicted"/>
<name>A0ABP0R4J6_9DINO</name>